<dbReference type="GO" id="GO:0008170">
    <property type="term" value="F:N-methyltransferase activity"/>
    <property type="evidence" value="ECO:0007669"/>
    <property type="project" value="InterPro"/>
</dbReference>
<dbReference type="InterPro" id="IPR001091">
    <property type="entry name" value="RM_Methyltransferase"/>
</dbReference>
<sequence length="454" mass="50607">MSDDSAGLNHELLGQQGVSGEIEDVLGRIVSCLGKEVTLGQEQDSANDQLPSELNISPTEAQKLYESLKAHFQAQNTGPPFSDVKEVQGDIPEMEDRPIDVERANACKIHPSDSGREDDGHKLELEGNSVNLIVTSPPYWQLRDYGVENQLGQEDTPEKYVDDLVDALNTWEEFLHPKGSVFLNIGDKYHEKSQVGIPGMFAERARQDGWTVRNHIIWAKKNGLPSPAKDRLVPRHEHIFHLVRDDDYYYDLFGYSKVFGNGANPGDVWNMSHDRNTGGHLAPFPSELVLRAVTLACPPAVCPKCGEPHSREIERPLLNLNQDRPQAKRALKKFKESDLTEEHLKAIRAVGISDAGKAKEIQEETGTNDDEIQELADEAKEVLGGYFREFTFPLPTTVGWSGCECEVDPQPGMVFDPFSGSGTTINTAYSLGYQAWGTDLDRSNFEPKLDNFMD</sequence>
<comment type="caution">
    <text evidence="10">The sequence shown here is derived from an EMBL/GenBank/DDBJ whole genome shotgun (WGS) entry which is preliminary data.</text>
</comment>
<keyword evidence="11" id="KW-1185">Reference proteome</keyword>
<dbReference type="Proteomes" id="UP000273828">
    <property type="component" value="Unassembled WGS sequence"/>
</dbReference>
<comment type="similarity">
    <text evidence="1">Belongs to the N(4)/N(6)-methyltransferase family. N(4) subfamily.</text>
</comment>
<evidence type="ECO:0000256" key="6">
    <source>
        <dbReference type="ARBA" id="ARBA00023125"/>
    </source>
</evidence>
<evidence type="ECO:0000259" key="9">
    <source>
        <dbReference type="Pfam" id="PF01555"/>
    </source>
</evidence>
<dbReference type="Gene3D" id="3.40.50.150">
    <property type="entry name" value="Vaccinia Virus protein VP39"/>
    <property type="match status" value="2"/>
</dbReference>
<feature type="domain" description="DNA methylase N-4/N-6" evidence="9">
    <location>
        <begin position="130"/>
        <end position="299"/>
    </location>
</feature>
<dbReference type="InterPro" id="IPR029063">
    <property type="entry name" value="SAM-dependent_MTases_sf"/>
</dbReference>
<evidence type="ECO:0000313" key="11">
    <source>
        <dbReference type="Proteomes" id="UP000273828"/>
    </source>
</evidence>
<evidence type="ECO:0000256" key="8">
    <source>
        <dbReference type="RuleBase" id="RU362026"/>
    </source>
</evidence>
<dbReference type="RefSeq" id="WP_124176696.1">
    <property type="nucleotide sequence ID" value="NZ_REFY01000001.1"/>
</dbReference>
<dbReference type="AlphaFoldDB" id="A0A3N6M968"/>
<keyword evidence="4 8" id="KW-0949">S-adenosyl-L-methionine</keyword>
<dbReference type="GO" id="GO:0009307">
    <property type="term" value="P:DNA restriction-modification system"/>
    <property type="evidence" value="ECO:0007669"/>
    <property type="project" value="UniProtKB-KW"/>
</dbReference>
<dbReference type="OrthoDB" id="38200at2157"/>
<evidence type="ECO:0000256" key="5">
    <source>
        <dbReference type="ARBA" id="ARBA00022747"/>
    </source>
</evidence>
<reference evidence="10 11" key="1">
    <citation type="submission" date="2018-10" db="EMBL/GenBank/DDBJ databases">
        <title>Natrarchaeobius chitinivorans gen. nov., sp. nov., and Natrarchaeobius haloalkaliphilus sp. nov., alkaliphilic, chitin-utilizing haloarchaea from hypersaline alkaline lakes.</title>
        <authorList>
            <person name="Sorokin D.Y."/>
            <person name="Elcheninov A.G."/>
            <person name="Kostrikina N.A."/>
            <person name="Bale N.J."/>
            <person name="Sinninghe Damste J.S."/>
            <person name="Khijniak T.V."/>
            <person name="Kublanov I.V."/>
            <person name="Toshchakov S.V."/>
        </authorList>
    </citation>
    <scope>NUCLEOTIDE SEQUENCE [LARGE SCALE GENOMIC DNA]</scope>
    <source>
        <strain evidence="10 11">AArcht-Sl</strain>
    </source>
</reference>
<dbReference type="SUPFAM" id="SSF53335">
    <property type="entry name" value="S-adenosyl-L-methionine-dependent methyltransferases"/>
    <property type="match status" value="2"/>
</dbReference>
<dbReference type="GO" id="GO:0032259">
    <property type="term" value="P:methylation"/>
    <property type="evidence" value="ECO:0007669"/>
    <property type="project" value="UniProtKB-KW"/>
</dbReference>
<evidence type="ECO:0000256" key="2">
    <source>
        <dbReference type="ARBA" id="ARBA00022603"/>
    </source>
</evidence>
<comment type="catalytic activity">
    <reaction evidence="7 8">
        <text>a 2'-deoxycytidine in DNA + S-adenosyl-L-methionine = an N(4)-methyl-2'-deoxycytidine in DNA + S-adenosyl-L-homocysteine + H(+)</text>
        <dbReference type="Rhea" id="RHEA:16857"/>
        <dbReference type="Rhea" id="RHEA-COMP:11369"/>
        <dbReference type="Rhea" id="RHEA-COMP:13674"/>
        <dbReference type="ChEBI" id="CHEBI:15378"/>
        <dbReference type="ChEBI" id="CHEBI:57856"/>
        <dbReference type="ChEBI" id="CHEBI:59789"/>
        <dbReference type="ChEBI" id="CHEBI:85452"/>
        <dbReference type="ChEBI" id="CHEBI:137933"/>
        <dbReference type="EC" id="2.1.1.113"/>
    </reaction>
</comment>
<dbReference type="InterPro" id="IPR002941">
    <property type="entry name" value="DNA_methylase_N4/N6"/>
</dbReference>
<dbReference type="PROSITE" id="PS00093">
    <property type="entry name" value="N4_MTASE"/>
    <property type="match status" value="1"/>
</dbReference>
<gene>
    <name evidence="10" type="ORF">EA462_00915</name>
</gene>
<name>A0A3N6M968_9EURY</name>
<dbReference type="GO" id="GO:0015667">
    <property type="term" value="F:site-specific DNA-methyltransferase (cytosine-N4-specific) activity"/>
    <property type="evidence" value="ECO:0007669"/>
    <property type="project" value="UniProtKB-EC"/>
</dbReference>
<dbReference type="EMBL" id="REFY01000001">
    <property type="protein sequence ID" value="RQG92820.1"/>
    <property type="molecule type" value="Genomic_DNA"/>
</dbReference>
<evidence type="ECO:0000256" key="1">
    <source>
        <dbReference type="ARBA" id="ARBA00010203"/>
    </source>
</evidence>
<organism evidence="10 11">
    <name type="scientific">Natrarchaeobius halalkaliphilus</name>
    <dbReference type="NCBI Taxonomy" id="1679091"/>
    <lineage>
        <taxon>Archaea</taxon>
        <taxon>Methanobacteriati</taxon>
        <taxon>Methanobacteriota</taxon>
        <taxon>Stenosarchaea group</taxon>
        <taxon>Halobacteria</taxon>
        <taxon>Halobacteriales</taxon>
        <taxon>Natrialbaceae</taxon>
        <taxon>Natrarchaeobius</taxon>
    </lineage>
</organism>
<dbReference type="EC" id="2.1.1.113" evidence="8"/>
<evidence type="ECO:0000313" key="10">
    <source>
        <dbReference type="EMBL" id="RQG92820.1"/>
    </source>
</evidence>
<keyword evidence="6" id="KW-0238">DNA-binding</keyword>
<evidence type="ECO:0000256" key="3">
    <source>
        <dbReference type="ARBA" id="ARBA00022679"/>
    </source>
</evidence>
<keyword evidence="5 8" id="KW-0680">Restriction system</keyword>
<proteinExistence type="inferred from homology"/>
<evidence type="ECO:0000256" key="7">
    <source>
        <dbReference type="ARBA" id="ARBA00049120"/>
    </source>
</evidence>
<keyword evidence="3 10" id="KW-0808">Transferase</keyword>
<accession>A0A3N6M968</accession>
<dbReference type="Pfam" id="PF01555">
    <property type="entry name" value="N6_N4_Mtase"/>
    <property type="match status" value="1"/>
</dbReference>
<keyword evidence="2 8" id="KW-0489">Methyltransferase</keyword>
<evidence type="ECO:0000256" key="4">
    <source>
        <dbReference type="ARBA" id="ARBA00022691"/>
    </source>
</evidence>
<dbReference type="InterPro" id="IPR017985">
    <property type="entry name" value="MeTrfase_CN4_CS"/>
</dbReference>
<protein>
    <recommendedName>
        <fullName evidence="8">Type II methyltransferase</fullName>
        <ecNumber evidence="8">2.1.1.113</ecNumber>
    </recommendedName>
    <alternativeName>
        <fullName evidence="8">N-4 cytosine-specific methyltransferase</fullName>
    </alternativeName>
</protein>
<dbReference type="PRINTS" id="PR00508">
    <property type="entry name" value="S21N4MTFRASE"/>
</dbReference>
<dbReference type="GO" id="GO:0003677">
    <property type="term" value="F:DNA binding"/>
    <property type="evidence" value="ECO:0007669"/>
    <property type="project" value="UniProtKB-KW"/>
</dbReference>